<sequence>MQKAAPAPFTSIAFIKWSPAQLLAVQFGTAGTGYHTYTYNHGLKGYVGPQGTATVKGDAVTFTNSAGKVLAEYIRVREMVPQGNWTNVDDLSMDFQVYSVGCGDRTTRFPTVDDVCAGYPNPCGGPNLADNTDLQPDVVSHPKKTRAVPASGKKAARPSVPTAKAESVAAKPKHDPKLWGDNNAEVGGLLTNDKAHLPNDFYYYRQTVTGNPNSYWRPASGSTMTQVSDHLIFHQQKNGRLRFYVRQGRLYGPSFKIDGAWKRLSGSTAHPTMTVNPLTSGAISVAFGGGARTFKPSAYNRQYHDPSSGSTVTFLENHAYYRGANQKLIAAFGR</sequence>
<proteinExistence type="predicted"/>
<evidence type="ECO:0000313" key="3">
    <source>
        <dbReference type="Proteomes" id="UP000664417"/>
    </source>
</evidence>
<dbReference type="EMBL" id="JAFREP010000029">
    <property type="protein sequence ID" value="MBO1321920.1"/>
    <property type="molecule type" value="Genomic_DNA"/>
</dbReference>
<feature type="region of interest" description="Disordered" evidence="1">
    <location>
        <begin position="143"/>
        <end position="180"/>
    </location>
</feature>
<dbReference type="AlphaFoldDB" id="A0A8J7QL59"/>
<name>A0A8J7QL59_9BACT</name>
<reference evidence="2" key="1">
    <citation type="submission" date="2021-03" db="EMBL/GenBank/DDBJ databases">
        <authorList>
            <person name="Wang G."/>
        </authorList>
    </citation>
    <scope>NUCLEOTIDE SEQUENCE</scope>
    <source>
        <strain evidence="2">KCTC 12899</strain>
    </source>
</reference>
<protein>
    <submittedName>
        <fullName evidence="2">Uncharacterized protein</fullName>
    </submittedName>
</protein>
<accession>A0A8J7QL59</accession>
<comment type="caution">
    <text evidence="2">The sequence shown here is derived from an EMBL/GenBank/DDBJ whole genome shotgun (WGS) entry which is preliminary data.</text>
</comment>
<organism evidence="2 3">
    <name type="scientific">Acanthopleuribacter pedis</name>
    <dbReference type="NCBI Taxonomy" id="442870"/>
    <lineage>
        <taxon>Bacteria</taxon>
        <taxon>Pseudomonadati</taxon>
        <taxon>Acidobacteriota</taxon>
        <taxon>Holophagae</taxon>
        <taxon>Acanthopleuribacterales</taxon>
        <taxon>Acanthopleuribacteraceae</taxon>
        <taxon>Acanthopleuribacter</taxon>
    </lineage>
</organism>
<dbReference type="Proteomes" id="UP000664417">
    <property type="component" value="Unassembled WGS sequence"/>
</dbReference>
<gene>
    <name evidence="2" type="ORF">J3U88_25795</name>
</gene>
<evidence type="ECO:0000313" key="2">
    <source>
        <dbReference type="EMBL" id="MBO1321920.1"/>
    </source>
</evidence>
<keyword evidence="3" id="KW-1185">Reference proteome</keyword>
<dbReference type="RefSeq" id="WP_207861892.1">
    <property type="nucleotide sequence ID" value="NZ_JAFREP010000029.1"/>
</dbReference>
<evidence type="ECO:0000256" key="1">
    <source>
        <dbReference type="SAM" id="MobiDB-lite"/>
    </source>
</evidence>